<protein>
    <recommendedName>
        <fullName evidence="5">Zinc-finger domain-containing protein</fullName>
    </recommendedName>
</protein>
<evidence type="ECO:0000313" key="3">
    <source>
        <dbReference type="EMBL" id="QDT58226.1"/>
    </source>
</evidence>
<reference evidence="3 4" key="1">
    <citation type="submission" date="2019-02" db="EMBL/GenBank/DDBJ databases">
        <title>Deep-cultivation of Planctomycetes and their phenomic and genomic characterization uncovers novel biology.</title>
        <authorList>
            <person name="Wiegand S."/>
            <person name="Jogler M."/>
            <person name="Boedeker C."/>
            <person name="Pinto D."/>
            <person name="Vollmers J."/>
            <person name="Rivas-Marin E."/>
            <person name="Kohn T."/>
            <person name="Peeters S.H."/>
            <person name="Heuer A."/>
            <person name="Rast P."/>
            <person name="Oberbeckmann S."/>
            <person name="Bunk B."/>
            <person name="Jeske O."/>
            <person name="Meyerdierks A."/>
            <person name="Storesund J.E."/>
            <person name="Kallscheuer N."/>
            <person name="Luecker S."/>
            <person name="Lage O.M."/>
            <person name="Pohl T."/>
            <person name="Merkel B.J."/>
            <person name="Hornburger P."/>
            <person name="Mueller R.-W."/>
            <person name="Bruemmer F."/>
            <person name="Labrenz M."/>
            <person name="Spormann A.M."/>
            <person name="Op den Camp H."/>
            <person name="Overmann J."/>
            <person name="Amann R."/>
            <person name="Jetten M.S.M."/>
            <person name="Mascher T."/>
            <person name="Medema M.H."/>
            <person name="Devos D.P."/>
            <person name="Kaster A.-K."/>
            <person name="Ovreas L."/>
            <person name="Rohde M."/>
            <person name="Galperin M.Y."/>
            <person name="Jogler C."/>
        </authorList>
    </citation>
    <scope>NUCLEOTIDE SEQUENCE [LARGE SCALE GENOMIC DNA]</scope>
    <source>
        <strain evidence="3 4">SV_7m_r</strain>
    </source>
</reference>
<evidence type="ECO:0000313" key="4">
    <source>
        <dbReference type="Proteomes" id="UP000315003"/>
    </source>
</evidence>
<dbReference type="AlphaFoldDB" id="A0A517SQ26"/>
<feature type="region of interest" description="Disordered" evidence="1">
    <location>
        <begin position="48"/>
        <end position="81"/>
    </location>
</feature>
<keyword evidence="4" id="KW-1185">Reference proteome</keyword>
<keyword evidence="2" id="KW-1133">Transmembrane helix</keyword>
<name>A0A517SQ26_9BACT</name>
<dbReference type="OrthoDB" id="277292at2"/>
<feature type="transmembrane region" description="Helical" evidence="2">
    <location>
        <begin position="127"/>
        <end position="149"/>
    </location>
</feature>
<proteinExistence type="predicted"/>
<dbReference type="EMBL" id="CP036272">
    <property type="protein sequence ID" value="QDT58226.1"/>
    <property type="molecule type" value="Genomic_DNA"/>
</dbReference>
<dbReference type="RefSeq" id="WP_145269221.1">
    <property type="nucleotide sequence ID" value="NZ_CP036272.1"/>
</dbReference>
<gene>
    <name evidence="3" type="ORF">SV7mr_07150</name>
</gene>
<evidence type="ECO:0000256" key="2">
    <source>
        <dbReference type="SAM" id="Phobius"/>
    </source>
</evidence>
<keyword evidence="2" id="KW-0472">Membrane</keyword>
<accession>A0A517SQ26</accession>
<sequence length="400" mass="43134">MYEDLLGYLLGALEPDEMQRVSQWLKDNPEGQRQLEVLRKQLEPLDEGFEAVEPPPPDLLDRTLDALPSGAPPDPELNDLSGNPLDALDPILETQSGSVTPASRMADAVASRGNDFRQKRWNLYDCVVGLVSVAVLLAVLLALLLPAIAAGRFEARRMQCADQLRELGSALTLFASSDPKSQFPAVADSGPEAFAGVYRLRLEDRGLIPADLSVYCPSTDSSQQFASYPKSSLPSSHGAVGAESVPAVPADLTAADLSVPFDTFDLPTVDQLRSLTVDQLKWVQRVSGGDFAYSLGVMNSSGYSAPKFEGRQHFAILADAPLTSTLPANGSAHLLLPHGDRGINVLYEDGRVEFVLHALLGTMDDHPFLNHEGRHEAGVTVDDASLSRSPRAPFVDAVQR</sequence>
<keyword evidence="2" id="KW-0812">Transmembrane</keyword>
<evidence type="ECO:0000256" key="1">
    <source>
        <dbReference type="SAM" id="MobiDB-lite"/>
    </source>
</evidence>
<dbReference type="Proteomes" id="UP000315003">
    <property type="component" value="Chromosome"/>
</dbReference>
<organism evidence="3 4">
    <name type="scientific">Stieleria bergensis</name>
    <dbReference type="NCBI Taxonomy" id="2528025"/>
    <lineage>
        <taxon>Bacteria</taxon>
        <taxon>Pseudomonadati</taxon>
        <taxon>Planctomycetota</taxon>
        <taxon>Planctomycetia</taxon>
        <taxon>Pirellulales</taxon>
        <taxon>Pirellulaceae</taxon>
        <taxon>Stieleria</taxon>
    </lineage>
</organism>
<evidence type="ECO:0008006" key="5">
    <source>
        <dbReference type="Google" id="ProtNLM"/>
    </source>
</evidence>